<dbReference type="FunFam" id="1.20.920.30:FF:000002">
    <property type="entry name" value="Dynein axonemal heavy chain 3"/>
    <property type="match status" value="1"/>
</dbReference>
<evidence type="ECO:0000259" key="16">
    <source>
        <dbReference type="Pfam" id="PF12781"/>
    </source>
</evidence>
<feature type="domain" description="Dynein heavy chain coiled coil stalk" evidence="14">
    <location>
        <begin position="910"/>
        <end position="1025"/>
    </location>
</feature>
<keyword evidence="3" id="KW-0493">Microtubule</keyword>
<evidence type="ECO:0000259" key="15">
    <source>
        <dbReference type="Pfam" id="PF12780"/>
    </source>
</evidence>
<dbReference type="InterPro" id="IPR024743">
    <property type="entry name" value="Dynein_HC_stalk"/>
</dbReference>
<evidence type="ECO:0000256" key="11">
    <source>
        <dbReference type="ARBA" id="ARBA00023212"/>
    </source>
</evidence>
<comment type="subcellular location">
    <subcellularLocation>
        <location evidence="1">Cytoplasm</location>
        <location evidence="1">Cytoskeleton</location>
        <location evidence="1">Cilium axoneme</location>
    </subcellularLocation>
</comment>
<dbReference type="InterPro" id="IPR026983">
    <property type="entry name" value="DHC"/>
</dbReference>
<dbReference type="GO" id="GO:0045505">
    <property type="term" value="F:dynein intermediate chain binding"/>
    <property type="evidence" value="ECO:0007669"/>
    <property type="project" value="InterPro"/>
</dbReference>
<dbReference type="Pfam" id="PF12777">
    <property type="entry name" value="MT"/>
    <property type="match status" value="1"/>
</dbReference>
<feature type="domain" description="Dynein heavy chain AAA 5 extension" evidence="17">
    <location>
        <begin position="156"/>
        <end position="271"/>
    </location>
</feature>
<dbReference type="Gene3D" id="6.10.140.1060">
    <property type="match status" value="1"/>
</dbReference>
<dbReference type="GO" id="GO:0051959">
    <property type="term" value="F:dynein light intermediate chain binding"/>
    <property type="evidence" value="ECO:0007669"/>
    <property type="project" value="InterPro"/>
</dbReference>
<evidence type="ECO:0000313" key="19">
    <source>
        <dbReference type="EMBL" id="CDJ66605.1"/>
    </source>
</evidence>
<dbReference type="GO" id="GO:0005874">
    <property type="term" value="C:microtubule"/>
    <property type="evidence" value="ECO:0007669"/>
    <property type="project" value="UniProtKB-KW"/>
</dbReference>
<evidence type="ECO:0000256" key="6">
    <source>
        <dbReference type="ARBA" id="ARBA00022840"/>
    </source>
</evidence>
<evidence type="ECO:0000256" key="7">
    <source>
        <dbReference type="ARBA" id="ARBA00023017"/>
    </source>
</evidence>
<evidence type="ECO:0000256" key="9">
    <source>
        <dbReference type="ARBA" id="ARBA00023069"/>
    </source>
</evidence>
<dbReference type="InterPro" id="IPR035706">
    <property type="entry name" value="AAA_9"/>
</dbReference>
<feature type="domain" description="Dynein 2 heavy chain 1 cytoplasmic ATPase lid" evidence="18">
    <location>
        <begin position="475"/>
        <end position="561"/>
    </location>
</feature>
<evidence type="ECO:0000256" key="10">
    <source>
        <dbReference type="ARBA" id="ARBA00023175"/>
    </source>
</evidence>
<dbReference type="SUPFAM" id="SSF52540">
    <property type="entry name" value="P-loop containing nucleoside triphosphate hydrolases"/>
    <property type="match status" value="2"/>
</dbReference>
<dbReference type="GO" id="GO:0030286">
    <property type="term" value="C:dynein complex"/>
    <property type="evidence" value="ECO:0007669"/>
    <property type="project" value="UniProtKB-KW"/>
</dbReference>
<proteinExistence type="predicted"/>
<keyword evidence="11" id="KW-0206">Cytoskeleton</keyword>
<keyword evidence="10" id="KW-0505">Motor protein</keyword>
<name>U6MY56_9EIME</name>
<dbReference type="Proteomes" id="UP000030754">
    <property type="component" value="Unassembled WGS sequence"/>
</dbReference>
<dbReference type="Gene3D" id="1.20.920.30">
    <property type="match status" value="1"/>
</dbReference>
<dbReference type="Gene3D" id="1.20.920.20">
    <property type="match status" value="1"/>
</dbReference>
<feature type="domain" description="Dynein heavy chain AAA module D4" evidence="15">
    <location>
        <begin position="638"/>
        <end position="894"/>
    </location>
</feature>
<dbReference type="Gene3D" id="1.10.472.130">
    <property type="match status" value="1"/>
</dbReference>
<dbReference type="GO" id="GO:0005930">
    <property type="term" value="C:axoneme"/>
    <property type="evidence" value="ECO:0007669"/>
    <property type="project" value="UniProtKB-SubCell"/>
</dbReference>
<dbReference type="GO" id="GO:0005524">
    <property type="term" value="F:ATP binding"/>
    <property type="evidence" value="ECO:0007669"/>
    <property type="project" value="UniProtKB-KW"/>
</dbReference>
<dbReference type="PANTHER" id="PTHR22878">
    <property type="entry name" value="DYNEIN HEAVY CHAIN 6, AXONEMAL-LIKE-RELATED"/>
    <property type="match status" value="1"/>
</dbReference>
<evidence type="ECO:0000256" key="12">
    <source>
        <dbReference type="ARBA" id="ARBA00023273"/>
    </source>
</evidence>
<dbReference type="InterPro" id="IPR024317">
    <property type="entry name" value="Dynein_heavy_chain_D4_dom"/>
</dbReference>
<dbReference type="InterPro" id="IPR027417">
    <property type="entry name" value="P-loop_NTPase"/>
</dbReference>
<dbReference type="GO" id="GO:0007018">
    <property type="term" value="P:microtubule-based movement"/>
    <property type="evidence" value="ECO:0007669"/>
    <property type="project" value="InterPro"/>
</dbReference>
<protein>
    <submittedName>
        <fullName evidence="19">Dynein heavy chain 2, axonemal, related</fullName>
    </submittedName>
</protein>
<organism evidence="19 20">
    <name type="scientific">Eimeria necatrix</name>
    <dbReference type="NCBI Taxonomy" id="51315"/>
    <lineage>
        <taxon>Eukaryota</taxon>
        <taxon>Sar</taxon>
        <taxon>Alveolata</taxon>
        <taxon>Apicomplexa</taxon>
        <taxon>Conoidasida</taxon>
        <taxon>Coccidia</taxon>
        <taxon>Eucoccidiorida</taxon>
        <taxon>Eimeriorina</taxon>
        <taxon>Eimeriidae</taxon>
        <taxon>Eimeria</taxon>
    </lineage>
</organism>
<dbReference type="EMBL" id="HG723691">
    <property type="protein sequence ID" value="CDJ66605.1"/>
    <property type="molecule type" value="Genomic_DNA"/>
</dbReference>
<feature type="domain" description="Dynein heavy chain ATP-binding dynein motor region" evidence="16">
    <location>
        <begin position="1074"/>
        <end position="1293"/>
    </location>
</feature>
<keyword evidence="7" id="KW-0243">Dynein</keyword>
<dbReference type="FunFam" id="3.40.50.300:FF:000049">
    <property type="entry name" value="Dynein, axonemal, heavy chain 5"/>
    <property type="match status" value="1"/>
</dbReference>
<dbReference type="VEuPathDB" id="ToxoDB:ENH_00024530"/>
<dbReference type="Gene3D" id="3.40.50.300">
    <property type="entry name" value="P-loop containing nucleotide triphosphate hydrolases"/>
    <property type="match status" value="3"/>
</dbReference>
<reference evidence="19" key="1">
    <citation type="submission" date="2013-10" db="EMBL/GenBank/DDBJ databases">
        <title>Genomic analysis of the causative agents of coccidiosis in chickens.</title>
        <authorList>
            <person name="Reid A.J."/>
            <person name="Blake D."/>
            <person name="Billington K."/>
            <person name="Browne H."/>
            <person name="Dunn M."/>
            <person name="Hung S."/>
            <person name="Kawahara F."/>
            <person name="Miranda-Saavedra D."/>
            <person name="Mourier T."/>
            <person name="Nagra H."/>
            <person name="Otto T.D."/>
            <person name="Rawlings N."/>
            <person name="Sanchez A."/>
            <person name="Sanders M."/>
            <person name="Subramaniam C."/>
            <person name="Tay Y."/>
            <person name="Dear P."/>
            <person name="Doerig C."/>
            <person name="Gruber A."/>
            <person name="Parkinson J."/>
            <person name="Shirley M."/>
            <person name="Wan K.L."/>
            <person name="Berriman M."/>
            <person name="Tomley F."/>
            <person name="Pain A."/>
        </authorList>
    </citation>
    <scope>NUCLEOTIDE SEQUENCE [LARGE SCALE GENOMIC DNA]</scope>
    <source>
        <strain evidence="19">Houghton</strain>
    </source>
</reference>
<evidence type="ECO:0000256" key="2">
    <source>
        <dbReference type="ARBA" id="ARBA00022490"/>
    </source>
</evidence>
<dbReference type="Pfam" id="PF22597">
    <property type="entry name" value="DYN_lid"/>
    <property type="match status" value="1"/>
</dbReference>
<keyword evidence="2" id="KW-0963">Cytoplasm</keyword>
<dbReference type="GeneID" id="25472623"/>
<evidence type="ECO:0000313" key="20">
    <source>
        <dbReference type="Proteomes" id="UP000030754"/>
    </source>
</evidence>
<dbReference type="OrthoDB" id="424516at2759"/>
<sequence length="1316" mass="148334">MPASITGPEYPRVKKCVVNPKSLDGSELYGGFSSTTREWTDGVFSALLRTCCNEVQLQSRCSRWVVLDGPVDTTWVESMNSLLDDSKTLTLTNGDRIELHPQVSLLFEVENLSAASPSTVSRVGILFMDPAMLGWAPYVDAWIAKQYGVDESAQYLRSLFDKYLPKVQQAVHEGEQVVKLSKVGAVLSLCRLFEIVACQPTVNVKSHGSQPLLEKIFLFALVWTVGAAMTSSSRSHIDSTIRQISNSFPPSHTVYDYALSVEKGEWTLWEDRVPSPYRPLDGMPFHRIFVPTADIVCHAFLLGGLMRHKAHSLVVGSRGCGKTSCILKAVLNDLPDSVYTTTTLTFSSQTSSKEAQEGFENKLEKRVKGKWGPPGKKILVCFIDDLDMPRPDQFGSQPPLELLRHFIDYGSWYDRSRQSLKVVLDMQVIAAMRSSEGGRSTIAPRLLSRFNTIAFLEPSLPRLSRIYQTLVLHKFSDFKEDVRSAAENIAAATVALHQAVRQSFRPKPEKPHYLFSMRDTSKVVHGLYQADHRCIEDRDALLKLWYHECQRVYQDRLASVEDVDHFIEVLDNVLEKTFQIRTKDLTKDRGVLFSHLRAEQSGALALGGYEEVQDRQALRASLQLKLKEINAISKTGTLHLVLFREAVEHCCRIHRVLCMPRGHMLLVGVGGSGRQSLAMLATKLLDFSLWQVRVAKNFTICEFKEDLKQQILKAGIDGSRTSILLTDKELKTDAFSDCLNSLLAAGHVPGMLDSESVGMLLKDLHAAAEAAKVSVQPDAIVEFFLSRVKENIRVLLCVSPIGSKLRDYCRMFPAFINETTIDWFFTWPQDALEEVAATFLENADMDGPTREAVAKASSCVHMDAISEAEAFWREAKRTSYITPTKFLRLVSGYRCMLKEKRDGVHEKMNKLSTGLGKLVEARYQVEAMNEELEAKKEDVAKKQRECDELMVVIVEKRTLADEQMKQVEADSARIQTEEVETKLLSEEARRDLDKAMPALEAAIDALEKLDKKSVAEVKAYTKPPAEEMILRHSLLTDRTLQVKELWMRKLQDLNIPCSADFDFTDFLVTAVEVRQWQLDGLPTDPFSAENGALITKASKWPLIIDPQSQANRWIRKLKSPDITVVDPESKSLMRVLHLSVQTGHSVLLERLQTQIDPSLEPIITKNVVEVNGNHFVRIGDQLVPYNDKFSLWMTTKIGNPQFPPEIEAEVTLINFVIMQDGLTEQLLGIVVMKEEPSLEAHKHALVLKLAEGRKRLQDIEDQILKLLTAARGYLLDDMELIRVLQDSKRVAGDVTSQIEVSERTMKKIDQAREAYR</sequence>
<keyword evidence="4" id="KW-0677">Repeat</keyword>
<keyword evidence="6" id="KW-0067">ATP-binding</keyword>
<dbReference type="Pfam" id="PF12775">
    <property type="entry name" value="AAA_7"/>
    <property type="match status" value="1"/>
</dbReference>
<gene>
    <name evidence="19" type="ORF">ENH_00024530</name>
</gene>
<evidence type="ECO:0000256" key="5">
    <source>
        <dbReference type="ARBA" id="ARBA00022741"/>
    </source>
</evidence>
<keyword evidence="12" id="KW-0966">Cell projection</keyword>
<evidence type="ECO:0000256" key="13">
    <source>
        <dbReference type="SAM" id="Coils"/>
    </source>
</evidence>
<dbReference type="InterPro" id="IPR041466">
    <property type="entry name" value="Dynein_AAA5_ext"/>
</dbReference>
<feature type="coiled-coil region" evidence="13">
    <location>
        <begin position="918"/>
        <end position="952"/>
    </location>
</feature>
<keyword evidence="9" id="KW-0969">Cilium</keyword>
<dbReference type="RefSeq" id="XP_013435072.1">
    <property type="nucleotide sequence ID" value="XM_013579618.1"/>
</dbReference>
<accession>U6MY56</accession>
<dbReference type="Pfam" id="PF12781">
    <property type="entry name" value="AAA_9"/>
    <property type="match status" value="1"/>
</dbReference>
<evidence type="ECO:0000256" key="1">
    <source>
        <dbReference type="ARBA" id="ARBA00004430"/>
    </source>
</evidence>
<evidence type="ECO:0000256" key="8">
    <source>
        <dbReference type="ARBA" id="ARBA00023054"/>
    </source>
</evidence>
<dbReference type="InterPro" id="IPR054354">
    <property type="entry name" value="DYNC2H1-like_lid"/>
</dbReference>
<dbReference type="CDD" id="cd00009">
    <property type="entry name" value="AAA"/>
    <property type="match status" value="1"/>
</dbReference>
<dbReference type="Pfam" id="PF17852">
    <property type="entry name" value="Dynein_AAA_lid"/>
    <property type="match status" value="1"/>
</dbReference>
<reference evidence="19" key="2">
    <citation type="submission" date="2013-10" db="EMBL/GenBank/DDBJ databases">
        <authorList>
            <person name="Aslett M."/>
        </authorList>
    </citation>
    <scope>NUCLEOTIDE SEQUENCE [LARGE SCALE GENOMIC DNA]</scope>
    <source>
        <strain evidence="19">Houghton</strain>
    </source>
</reference>
<keyword evidence="8 13" id="KW-0175">Coiled coil</keyword>
<evidence type="ECO:0000256" key="3">
    <source>
        <dbReference type="ARBA" id="ARBA00022701"/>
    </source>
</evidence>
<evidence type="ECO:0000259" key="17">
    <source>
        <dbReference type="Pfam" id="PF17852"/>
    </source>
</evidence>
<evidence type="ECO:0000259" key="14">
    <source>
        <dbReference type="Pfam" id="PF12777"/>
    </source>
</evidence>
<keyword evidence="20" id="KW-1185">Reference proteome</keyword>
<evidence type="ECO:0000259" key="18">
    <source>
        <dbReference type="Pfam" id="PF22597"/>
    </source>
</evidence>
<keyword evidence="5" id="KW-0547">Nucleotide-binding</keyword>
<dbReference type="Pfam" id="PF12780">
    <property type="entry name" value="AAA_8"/>
    <property type="match status" value="1"/>
</dbReference>
<evidence type="ECO:0000256" key="4">
    <source>
        <dbReference type="ARBA" id="ARBA00022737"/>
    </source>
</evidence>